<evidence type="ECO:0000256" key="1">
    <source>
        <dbReference type="SAM" id="MobiDB-lite"/>
    </source>
</evidence>
<sequence length="786" mass="87840">MRRRCDISQRWTTRREKKRLIHLVCTPHGRQLLSHSAVAGYRMEMNSPGPALVSTKRGARMVLFDDDASSARSICGDPYVRAIMDTRPDGAYGTIVSSASTPAEIRETKLRGSHPGHKRERSSRQKRERKTRTDDRRCALVKLVGTLIREIKFSNETYSPDPLPLSPARPPPGSALPLAGDTMNSQNDLSPVFLAAIVLSEVADFRANNGSSFLPLSRMGRSGRESSERGAKEARRRSEGVNSKENTIAVERDIPDLGNSQANSNRRFVLFTITNAQQVSRSRLELLFSPRLFPSHLRHQAPIIDFEVGVEVGHETHRWRGKFLKVNPRKGAIFAKRDTATRGNLAAQRGALEAKYPRRRGGVVIPANRKKDKEKYRREMEQEIGRDRREGEIEEKSRRERGAGRKEGRKGRLPELFGLGSRAVTRFVARLEPDGSEVDANAGRISTAHDGPARIYSAGPTTDDDDDEDDYSSRRLHGPVEDTGQTRFYRRMRQTITFLRLASTADGCGITTVTCRVDQHSPCPVSFRNRDYLHMYVGNSLKTCSSYEWLTRKICDISGRCSGQSRQAEKPVREIASRDSKQICVFACQSARAEQHIPANATLNMAYECNVCDTANRTVRHKRPCGPCVSQQSDYRSLINAVAFRGDRVSATSGSGGNGKIEFRADRKYEGAGRTRGSVPHGRIVAEDSWTTRVPGVPLAGCVLRLGRAINCEVLFGKEERGQGGGDKACIFNARILCLAPPFPFYLPLSLMHTRARIGVRHPRFDDNSGQPFDWTTGNREQNFDF</sequence>
<feature type="compositionally biased region" description="Pro residues" evidence="1">
    <location>
        <begin position="161"/>
        <end position="174"/>
    </location>
</feature>
<organism evidence="2 3">
    <name type="scientific">Temnothorax longispinosus</name>
    <dbReference type="NCBI Taxonomy" id="300112"/>
    <lineage>
        <taxon>Eukaryota</taxon>
        <taxon>Metazoa</taxon>
        <taxon>Ecdysozoa</taxon>
        <taxon>Arthropoda</taxon>
        <taxon>Hexapoda</taxon>
        <taxon>Insecta</taxon>
        <taxon>Pterygota</taxon>
        <taxon>Neoptera</taxon>
        <taxon>Endopterygota</taxon>
        <taxon>Hymenoptera</taxon>
        <taxon>Apocrita</taxon>
        <taxon>Aculeata</taxon>
        <taxon>Formicoidea</taxon>
        <taxon>Formicidae</taxon>
        <taxon>Myrmicinae</taxon>
        <taxon>Temnothorax</taxon>
    </lineage>
</organism>
<gene>
    <name evidence="2" type="ORF">DBV15_11301</name>
</gene>
<name>A0A4S2KA07_9HYME</name>
<keyword evidence="3" id="KW-1185">Reference proteome</keyword>
<feature type="compositionally biased region" description="Basic and acidic residues" evidence="1">
    <location>
        <begin position="370"/>
        <end position="413"/>
    </location>
</feature>
<comment type="caution">
    <text evidence="2">The sequence shown here is derived from an EMBL/GenBank/DDBJ whole genome shotgun (WGS) entry which is preliminary data.</text>
</comment>
<reference evidence="2 3" key="1">
    <citation type="journal article" date="2019" name="Philos. Trans. R. Soc. Lond., B, Biol. Sci.">
        <title>Ant behaviour and brain gene expression of defending hosts depend on the ecological success of the intruding social parasite.</title>
        <authorList>
            <person name="Kaur R."/>
            <person name="Stoldt M."/>
            <person name="Jongepier E."/>
            <person name="Feldmeyer B."/>
            <person name="Menzel F."/>
            <person name="Bornberg-Bauer E."/>
            <person name="Foitzik S."/>
        </authorList>
    </citation>
    <scope>NUCLEOTIDE SEQUENCE [LARGE SCALE GENOMIC DNA]</scope>
    <source>
        <tissue evidence="2">Whole body</tissue>
    </source>
</reference>
<feature type="region of interest" description="Disordered" evidence="1">
    <location>
        <begin position="437"/>
        <end position="483"/>
    </location>
</feature>
<evidence type="ECO:0000313" key="2">
    <source>
        <dbReference type="EMBL" id="TGZ46171.1"/>
    </source>
</evidence>
<feature type="region of interest" description="Disordered" evidence="1">
    <location>
        <begin position="94"/>
        <end position="134"/>
    </location>
</feature>
<dbReference type="AlphaFoldDB" id="A0A4S2KA07"/>
<feature type="compositionally biased region" description="Basic residues" evidence="1">
    <location>
        <begin position="111"/>
        <end position="130"/>
    </location>
</feature>
<feature type="region of interest" description="Disordered" evidence="1">
    <location>
        <begin position="370"/>
        <end position="414"/>
    </location>
</feature>
<accession>A0A4S2KA07</accession>
<feature type="region of interest" description="Disordered" evidence="1">
    <location>
        <begin position="216"/>
        <end position="245"/>
    </location>
</feature>
<evidence type="ECO:0000313" key="3">
    <source>
        <dbReference type="Proteomes" id="UP000310200"/>
    </source>
</evidence>
<proteinExistence type="predicted"/>
<feature type="compositionally biased region" description="Basic and acidic residues" evidence="1">
    <location>
        <begin position="222"/>
        <end position="239"/>
    </location>
</feature>
<dbReference type="Proteomes" id="UP000310200">
    <property type="component" value="Unassembled WGS sequence"/>
</dbReference>
<feature type="region of interest" description="Disordered" evidence="1">
    <location>
        <begin position="156"/>
        <end position="182"/>
    </location>
</feature>
<dbReference type="EMBL" id="QBLH01002932">
    <property type="protein sequence ID" value="TGZ46171.1"/>
    <property type="molecule type" value="Genomic_DNA"/>
</dbReference>
<protein>
    <submittedName>
        <fullName evidence="2">Uncharacterized protein</fullName>
    </submittedName>
</protein>